<dbReference type="AlphaFoldDB" id="A0A2A9DL45"/>
<dbReference type="OrthoDB" id="4408226at2"/>
<dbReference type="SUPFAM" id="SSF53448">
    <property type="entry name" value="Nucleotide-diphospho-sugar transferases"/>
    <property type="match status" value="1"/>
</dbReference>
<dbReference type="EMBL" id="PDJF01000001">
    <property type="protein sequence ID" value="PFG27467.1"/>
    <property type="molecule type" value="Genomic_DNA"/>
</dbReference>
<dbReference type="Gene3D" id="3.90.550.10">
    <property type="entry name" value="Spore Coat Polysaccharide Biosynthesis Protein SpsA, Chain A"/>
    <property type="match status" value="1"/>
</dbReference>
<sequence>MIDVIVLAGGRSTRMGGHDKAQVQLNGTRLIDVLTADILRADWAGRVIAVSSHDLSVPGVRCVSEDPPFGGPVAGIAAGVAALDGAAEYVAVLSVDAPASAAAVPGLHAALLASPDGDVAVVQSRDGFLQPLCAVWRRGALEEALASLGEVRDVSARALLRGANVVEVPGDGAEADYDSVSELSELGDVEMGPKV</sequence>
<protein>
    <submittedName>
        <fullName evidence="3">Molybdenum cofactor guanylyltransferase</fullName>
    </submittedName>
</protein>
<keyword evidence="3" id="KW-0548">Nucleotidyltransferase</keyword>
<organism evidence="3 4">
    <name type="scientific">Corynebacterium renale</name>
    <dbReference type="NCBI Taxonomy" id="1724"/>
    <lineage>
        <taxon>Bacteria</taxon>
        <taxon>Bacillati</taxon>
        <taxon>Actinomycetota</taxon>
        <taxon>Actinomycetes</taxon>
        <taxon>Mycobacteriales</taxon>
        <taxon>Corynebacteriaceae</taxon>
        <taxon>Corynebacterium</taxon>
    </lineage>
</organism>
<evidence type="ECO:0000256" key="1">
    <source>
        <dbReference type="ARBA" id="ARBA00022679"/>
    </source>
</evidence>
<dbReference type="InterPro" id="IPR025877">
    <property type="entry name" value="MobA-like_NTP_Trfase"/>
</dbReference>
<gene>
    <name evidence="3" type="ORF">ATK06_0528</name>
</gene>
<dbReference type="GO" id="GO:0016779">
    <property type="term" value="F:nucleotidyltransferase activity"/>
    <property type="evidence" value="ECO:0007669"/>
    <property type="project" value="UniProtKB-KW"/>
</dbReference>
<dbReference type="STRING" id="1724.GCA_001044175_00685"/>
<feature type="domain" description="MobA-like NTP transferase" evidence="2">
    <location>
        <begin position="4"/>
        <end position="161"/>
    </location>
</feature>
<dbReference type="Pfam" id="PF12804">
    <property type="entry name" value="NTP_transf_3"/>
    <property type="match status" value="1"/>
</dbReference>
<name>A0A2A9DL45_9CORY</name>
<dbReference type="PANTHER" id="PTHR19136">
    <property type="entry name" value="MOLYBDENUM COFACTOR GUANYLYLTRANSFERASE"/>
    <property type="match status" value="1"/>
</dbReference>
<dbReference type="RefSeq" id="WP_098388792.1">
    <property type="nucleotide sequence ID" value="NZ_LDYE01000002.1"/>
</dbReference>
<accession>A0A2A9DL45</accession>
<dbReference type="PANTHER" id="PTHR19136:SF81">
    <property type="entry name" value="MOLYBDENUM COFACTOR GUANYLYLTRANSFERASE"/>
    <property type="match status" value="1"/>
</dbReference>
<proteinExistence type="predicted"/>
<dbReference type="Proteomes" id="UP000221653">
    <property type="component" value="Unassembled WGS sequence"/>
</dbReference>
<evidence type="ECO:0000259" key="2">
    <source>
        <dbReference type="Pfam" id="PF12804"/>
    </source>
</evidence>
<dbReference type="InterPro" id="IPR029044">
    <property type="entry name" value="Nucleotide-diphossugar_trans"/>
</dbReference>
<evidence type="ECO:0000313" key="3">
    <source>
        <dbReference type="EMBL" id="PFG27467.1"/>
    </source>
</evidence>
<keyword evidence="4" id="KW-1185">Reference proteome</keyword>
<comment type="caution">
    <text evidence="3">The sequence shown here is derived from an EMBL/GenBank/DDBJ whole genome shotgun (WGS) entry which is preliminary data.</text>
</comment>
<evidence type="ECO:0000313" key="4">
    <source>
        <dbReference type="Proteomes" id="UP000221653"/>
    </source>
</evidence>
<reference evidence="3 4" key="1">
    <citation type="submission" date="2017-10" db="EMBL/GenBank/DDBJ databases">
        <title>Sequencing the genomes of 1000 actinobacteria strains.</title>
        <authorList>
            <person name="Klenk H.-P."/>
        </authorList>
    </citation>
    <scope>NUCLEOTIDE SEQUENCE [LARGE SCALE GENOMIC DNA]</scope>
    <source>
        <strain evidence="3 4">DSM 20688</strain>
    </source>
</reference>
<keyword evidence="1 3" id="KW-0808">Transferase</keyword>